<name>A0A1R3IE81_9ROSI</name>
<proteinExistence type="predicted"/>
<protein>
    <submittedName>
        <fullName evidence="1">ABC bile acid transporter</fullName>
    </submittedName>
</protein>
<reference evidence="2" key="1">
    <citation type="submission" date="2013-09" db="EMBL/GenBank/DDBJ databases">
        <title>Corchorus olitorius genome sequencing.</title>
        <authorList>
            <person name="Alam M."/>
            <person name="Haque M.S."/>
            <person name="Islam M.S."/>
            <person name="Emdad E.M."/>
            <person name="Islam M.M."/>
            <person name="Ahmed B."/>
            <person name="Halim A."/>
            <person name="Hossen Q.M.M."/>
            <person name="Hossain M.Z."/>
            <person name="Ahmed R."/>
            <person name="Khan M.M."/>
            <person name="Islam R."/>
            <person name="Rashid M.M."/>
            <person name="Khan S.A."/>
            <person name="Rahman M.S."/>
            <person name="Alam M."/>
            <person name="Yahiya A.S."/>
            <person name="Khan M.S."/>
            <person name="Azam M.S."/>
            <person name="Haque T."/>
            <person name="Lashkar M.Z.H."/>
            <person name="Akhand A.I."/>
            <person name="Morshed G."/>
            <person name="Roy S."/>
            <person name="Uddin K.S."/>
            <person name="Rabeya T."/>
            <person name="Hossain A.S."/>
            <person name="Chowdhury A."/>
            <person name="Snigdha A.R."/>
            <person name="Mortoza M.S."/>
            <person name="Matin S.A."/>
            <person name="Hoque S.M.E."/>
            <person name="Islam M.K."/>
            <person name="Roy D.K."/>
            <person name="Haider R."/>
            <person name="Moosa M.M."/>
            <person name="Elias S.M."/>
            <person name="Hasan A.M."/>
            <person name="Jahan S."/>
            <person name="Shafiuddin M."/>
            <person name="Mahmood N."/>
            <person name="Shommy N.S."/>
        </authorList>
    </citation>
    <scope>NUCLEOTIDE SEQUENCE [LARGE SCALE GENOMIC DNA]</scope>
    <source>
        <strain evidence="2">cv. O-4</strain>
    </source>
</reference>
<accession>A0A1R3IE81</accession>
<comment type="caution">
    <text evidence="1">The sequence shown here is derived from an EMBL/GenBank/DDBJ whole genome shotgun (WGS) entry which is preliminary data.</text>
</comment>
<gene>
    <name evidence="1" type="ORF">COLO4_23891</name>
</gene>
<evidence type="ECO:0000313" key="2">
    <source>
        <dbReference type="Proteomes" id="UP000187203"/>
    </source>
</evidence>
<evidence type="ECO:0000313" key="1">
    <source>
        <dbReference type="EMBL" id="OMO80889.1"/>
    </source>
</evidence>
<keyword evidence="2" id="KW-1185">Reference proteome</keyword>
<sequence length="65" mass="7585">MTRDLRRFWGKVKLVGIWESFGSAKFGGIREGSEEMKNHGDKLVFLAKRRRVRRGKLEIVYACLT</sequence>
<organism evidence="1 2">
    <name type="scientific">Corchorus olitorius</name>
    <dbReference type="NCBI Taxonomy" id="93759"/>
    <lineage>
        <taxon>Eukaryota</taxon>
        <taxon>Viridiplantae</taxon>
        <taxon>Streptophyta</taxon>
        <taxon>Embryophyta</taxon>
        <taxon>Tracheophyta</taxon>
        <taxon>Spermatophyta</taxon>
        <taxon>Magnoliopsida</taxon>
        <taxon>eudicotyledons</taxon>
        <taxon>Gunneridae</taxon>
        <taxon>Pentapetalae</taxon>
        <taxon>rosids</taxon>
        <taxon>malvids</taxon>
        <taxon>Malvales</taxon>
        <taxon>Malvaceae</taxon>
        <taxon>Grewioideae</taxon>
        <taxon>Apeibeae</taxon>
        <taxon>Corchorus</taxon>
    </lineage>
</organism>
<dbReference type="AlphaFoldDB" id="A0A1R3IE81"/>
<dbReference type="Proteomes" id="UP000187203">
    <property type="component" value="Unassembled WGS sequence"/>
</dbReference>
<dbReference type="EMBL" id="AWUE01018369">
    <property type="protein sequence ID" value="OMO80889.1"/>
    <property type="molecule type" value="Genomic_DNA"/>
</dbReference>